<dbReference type="Proteomes" id="UP001597483">
    <property type="component" value="Unassembled WGS sequence"/>
</dbReference>
<keyword evidence="2" id="KW-0378">Hydrolase</keyword>
<dbReference type="EMBL" id="JBHUKS010000007">
    <property type="protein sequence ID" value="MFD2468064.1"/>
    <property type="molecule type" value="Genomic_DNA"/>
</dbReference>
<feature type="domain" description="Rv2525c-like glycoside hydrolase-like" evidence="1">
    <location>
        <begin position="14"/>
        <end position="178"/>
    </location>
</feature>
<dbReference type="GO" id="GO:0016787">
    <property type="term" value="F:hydrolase activity"/>
    <property type="evidence" value="ECO:0007669"/>
    <property type="project" value="UniProtKB-KW"/>
</dbReference>
<reference evidence="3" key="1">
    <citation type="journal article" date="2019" name="Int. J. Syst. Evol. Microbiol.">
        <title>The Global Catalogue of Microorganisms (GCM) 10K type strain sequencing project: providing services to taxonomists for standard genome sequencing and annotation.</title>
        <authorList>
            <consortium name="The Broad Institute Genomics Platform"/>
            <consortium name="The Broad Institute Genome Sequencing Center for Infectious Disease"/>
            <person name="Wu L."/>
            <person name="Ma J."/>
        </authorList>
    </citation>
    <scope>NUCLEOTIDE SEQUENCE [LARGE SCALE GENOMIC DNA]</scope>
    <source>
        <strain evidence="3">CGMCC 4.7641</strain>
    </source>
</reference>
<sequence>MRWADYSAGRPSSAALKAAGFGGVIRYAGLGRASKRLTGPEYRELVGGGITVALVIELGTDDAWGSTTDDDFARGVSFAQAGLADARGMGLPESILMACAADKHALDFQIDDVVRFARGFASVVGQGRAGFYGFSETLRAVHDAGIVSWYWRCGSQPTAAERTWTHLWQRNDGKTEVSRVPCDINEQYIQLPGGGGSAPAPGSGNDEETLMLIPAAPNGDHFYIPLAGRPPYLYLFAGFGDTIEIKQMDFVRASKSGNQGDFVPGAQIRNFTFLSDRPGPLDLRSAAAAGAIGISIWYQAKHSFTAYVG</sequence>
<protein>
    <submittedName>
        <fullName evidence="2">Glycoside hydrolase domain-containing protein</fullName>
    </submittedName>
</protein>
<evidence type="ECO:0000313" key="2">
    <source>
        <dbReference type="EMBL" id="MFD2468064.1"/>
    </source>
</evidence>
<dbReference type="InterPro" id="IPR015020">
    <property type="entry name" value="Rv2525c-like_Glyco_Hydro-like"/>
</dbReference>
<name>A0ABW5H5Q7_9PSEU</name>
<dbReference type="Gene3D" id="3.20.20.80">
    <property type="entry name" value="Glycosidases"/>
    <property type="match status" value="1"/>
</dbReference>
<dbReference type="RefSeq" id="WP_378303338.1">
    <property type="nucleotide sequence ID" value="NZ_JBHUKS010000007.1"/>
</dbReference>
<organism evidence="2 3">
    <name type="scientific">Amycolatopsis silviterrae</name>
    <dbReference type="NCBI Taxonomy" id="1656914"/>
    <lineage>
        <taxon>Bacteria</taxon>
        <taxon>Bacillati</taxon>
        <taxon>Actinomycetota</taxon>
        <taxon>Actinomycetes</taxon>
        <taxon>Pseudonocardiales</taxon>
        <taxon>Pseudonocardiaceae</taxon>
        <taxon>Amycolatopsis</taxon>
    </lineage>
</organism>
<dbReference type="Pfam" id="PF08924">
    <property type="entry name" value="Rv2525c_GlyHyd-like"/>
    <property type="match status" value="1"/>
</dbReference>
<evidence type="ECO:0000313" key="3">
    <source>
        <dbReference type="Proteomes" id="UP001597483"/>
    </source>
</evidence>
<proteinExistence type="predicted"/>
<gene>
    <name evidence="2" type="ORF">ACFSVL_11750</name>
</gene>
<keyword evidence="3" id="KW-1185">Reference proteome</keyword>
<accession>A0ABW5H5Q7</accession>
<evidence type="ECO:0000259" key="1">
    <source>
        <dbReference type="Pfam" id="PF08924"/>
    </source>
</evidence>
<comment type="caution">
    <text evidence="2">The sequence shown here is derived from an EMBL/GenBank/DDBJ whole genome shotgun (WGS) entry which is preliminary data.</text>
</comment>